<dbReference type="OrthoDB" id="7028951at2"/>
<accession>A0A3N4UPC9</accession>
<dbReference type="EMBL" id="RKQK01000001">
    <property type="protein sequence ID" value="RPE71888.1"/>
    <property type="molecule type" value="Genomic_DNA"/>
</dbReference>
<dbReference type="GO" id="GO:0003677">
    <property type="term" value="F:DNA binding"/>
    <property type="evidence" value="ECO:0007669"/>
    <property type="project" value="InterPro"/>
</dbReference>
<evidence type="ECO:0000313" key="3">
    <source>
        <dbReference type="EMBL" id="RPE71888.1"/>
    </source>
</evidence>
<evidence type="ECO:0000313" key="4">
    <source>
        <dbReference type="Proteomes" id="UP000269689"/>
    </source>
</evidence>
<feature type="transmembrane region" description="Helical" evidence="1">
    <location>
        <begin position="84"/>
        <end position="107"/>
    </location>
</feature>
<evidence type="ECO:0000259" key="2">
    <source>
        <dbReference type="PROSITE" id="PS50930"/>
    </source>
</evidence>
<keyword evidence="1" id="KW-0472">Membrane</keyword>
<keyword evidence="1" id="KW-1133">Transmembrane helix</keyword>
<dbReference type="PROSITE" id="PS50930">
    <property type="entry name" value="HTH_LYTTR"/>
    <property type="match status" value="1"/>
</dbReference>
<sequence length="269" mass="29275">MKYTGLHLAMREMHRFMRGQKAQAALIATGILVGLAGPFGTESAMRLAPRVLYWLVVVQVTFASGTLVSAYIANTHMARRLPGWASAALAGLLIGLVVSIEIFAFNWAIFNISPFEQSYFLPLFINTLVVSVVVRMAIAVVLNEQPAPHKTSAPIAQPNPDSGPAPQDTPLLARLPFDKRGAIISLSVKDHYVDVTTTSGTEMILIRLADAIREAGDGFQVHRSHWVAREHVTAVRRDGAKAVIKTSDGRDIPVSRTYVPVLKEAGFLP</sequence>
<reference evidence="3 4" key="1">
    <citation type="submission" date="2018-11" db="EMBL/GenBank/DDBJ databases">
        <title>Genomic Encyclopedia of Type Strains, Phase IV (KMG-IV): sequencing the most valuable type-strain genomes for metagenomic binning, comparative biology and taxonomic classification.</title>
        <authorList>
            <person name="Goeker M."/>
        </authorList>
    </citation>
    <scope>NUCLEOTIDE SEQUENCE [LARGE SCALE GENOMIC DNA]</scope>
    <source>
        <strain evidence="3 4">DSM 104731</strain>
    </source>
</reference>
<name>A0A3N4UPC9_9RHOB</name>
<keyword evidence="1" id="KW-0812">Transmembrane</keyword>
<dbReference type="SMART" id="SM00850">
    <property type="entry name" value="LytTR"/>
    <property type="match status" value="1"/>
</dbReference>
<keyword evidence="4" id="KW-1185">Reference proteome</keyword>
<dbReference type="RefSeq" id="WP_123792060.1">
    <property type="nucleotide sequence ID" value="NZ_RKQK01000001.1"/>
</dbReference>
<protein>
    <submittedName>
        <fullName evidence="3">LytTR family transcriptional regulator</fullName>
    </submittedName>
</protein>
<gene>
    <name evidence="3" type="ORF">EDD53_1021</name>
</gene>
<feature type="transmembrane region" description="Helical" evidence="1">
    <location>
        <begin position="52"/>
        <end position="72"/>
    </location>
</feature>
<comment type="caution">
    <text evidence="3">The sequence shown here is derived from an EMBL/GenBank/DDBJ whole genome shotgun (WGS) entry which is preliminary data.</text>
</comment>
<dbReference type="AlphaFoldDB" id="A0A3N4UPC9"/>
<evidence type="ECO:0000256" key="1">
    <source>
        <dbReference type="SAM" id="Phobius"/>
    </source>
</evidence>
<dbReference type="Pfam" id="PF04397">
    <property type="entry name" value="LytTR"/>
    <property type="match status" value="1"/>
</dbReference>
<feature type="domain" description="HTH LytTR-type" evidence="2">
    <location>
        <begin position="183"/>
        <end position="268"/>
    </location>
</feature>
<organism evidence="3 4">
    <name type="scientific">Pacificibacter maritimus</name>
    <dbReference type="NCBI Taxonomy" id="762213"/>
    <lineage>
        <taxon>Bacteria</taxon>
        <taxon>Pseudomonadati</taxon>
        <taxon>Pseudomonadota</taxon>
        <taxon>Alphaproteobacteria</taxon>
        <taxon>Rhodobacterales</taxon>
        <taxon>Roseobacteraceae</taxon>
        <taxon>Pacificibacter</taxon>
    </lineage>
</organism>
<dbReference type="Proteomes" id="UP000269689">
    <property type="component" value="Unassembled WGS sequence"/>
</dbReference>
<dbReference type="InterPro" id="IPR007492">
    <property type="entry name" value="LytTR_DNA-bd_dom"/>
</dbReference>
<feature type="transmembrane region" description="Helical" evidence="1">
    <location>
        <begin position="119"/>
        <end position="142"/>
    </location>
</feature>
<dbReference type="Gene3D" id="2.40.50.1020">
    <property type="entry name" value="LytTr DNA-binding domain"/>
    <property type="match status" value="1"/>
</dbReference>
<proteinExistence type="predicted"/>